<name>A0A951UDX4_9NOST</name>
<dbReference type="EMBL" id="JAHHHN010000001">
    <property type="protein sequence ID" value="MBW4559804.1"/>
    <property type="molecule type" value="Genomic_DNA"/>
</dbReference>
<accession>A0A951UDX4</accession>
<comment type="caution">
    <text evidence="2">The sequence shown here is derived from an EMBL/GenBank/DDBJ whole genome shotgun (WGS) entry which is preliminary data.</text>
</comment>
<evidence type="ECO:0000313" key="2">
    <source>
        <dbReference type="EMBL" id="MBW4559804.1"/>
    </source>
</evidence>
<reference evidence="2" key="2">
    <citation type="journal article" date="2022" name="Microbiol. Resour. Announc.">
        <title>Metagenome Sequencing to Explore Phylogenomics of Terrestrial Cyanobacteria.</title>
        <authorList>
            <person name="Ward R.D."/>
            <person name="Stajich J.E."/>
            <person name="Johansen J.R."/>
            <person name="Huntemann M."/>
            <person name="Clum A."/>
            <person name="Foster B."/>
            <person name="Foster B."/>
            <person name="Roux S."/>
            <person name="Palaniappan K."/>
            <person name="Varghese N."/>
            <person name="Mukherjee S."/>
            <person name="Reddy T.B.K."/>
            <person name="Daum C."/>
            <person name="Copeland A."/>
            <person name="Chen I.A."/>
            <person name="Ivanova N.N."/>
            <person name="Kyrpides N.C."/>
            <person name="Shapiro N."/>
            <person name="Eloe-Fadrosh E.A."/>
            <person name="Pietrasiak N."/>
        </authorList>
    </citation>
    <scope>NUCLEOTIDE SEQUENCE</scope>
    <source>
        <strain evidence="2">JT2-VF2</strain>
    </source>
</reference>
<keyword evidence="1" id="KW-0812">Transmembrane</keyword>
<feature type="transmembrane region" description="Helical" evidence="1">
    <location>
        <begin position="111"/>
        <end position="131"/>
    </location>
</feature>
<sequence length="133" mass="14856">MRYANSVFHVATRAAIALYASKDGLSLSTSMRLQNRLFKLIAFILLTIVIIGLNLILLRSSVDLIRDVNLLYADYSLFQLARHILRVFGATIVEVALVWLLGILNIMSLRYGLIITLVLLIFSGIIILVPISI</sequence>
<keyword evidence="1" id="KW-1133">Transmembrane helix</keyword>
<keyword evidence="1" id="KW-0472">Membrane</keyword>
<feature type="transmembrane region" description="Helical" evidence="1">
    <location>
        <begin position="84"/>
        <end position="104"/>
    </location>
</feature>
<evidence type="ECO:0000313" key="3">
    <source>
        <dbReference type="Proteomes" id="UP000715781"/>
    </source>
</evidence>
<organism evidence="2 3">
    <name type="scientific">Mojavia pulchra JT2-VF2</name>
    <dbReference type="NCBI Taxonomy" id="287848"/>
    <lineage>
        <taxon>Bacteria</taxon>
        <taxon>Bacillati</taxon>
        <taxon>Cyanobacteriota</taxon>
        <taxon>Cyanophyceae</taxon>
        <taxon>Nostocales</taxon>
        <taxon>Nostocaceae</taxon>
    </lineage>
</organism>
<gene>
    <name evidence="2" type="ORF">KME32_01390</name>
</gene>
<dbReference type="Proteomes" id="UP000715781">
    <property type="component" value="Unassembled WGS sequence"/>
</dbReference>
<protein>
    <submittedName>
        <fullName evidence="2">Uncharacterized protein</fullName>
    </submittedName>
</protein>
<proteinExistence type="predicted"/>
<feature type="transmembrane region" description="Helical" evidence="1">
    <location>
        <begin position="37"/>
        <end position="58"/>
    </location>
</feature>
<dbReference type="AlphaFoldDB" id="A0A951UDX4"/>
<evidence type="ECO:0000256" key="1">
    <source>
        <dbReference type="SAM" id="Phobius"/>
    </source>
</evidence>
<reference evidence="2" key="1">
    <citation type="submission" date="2021-05" db="EMBL/GenBank/DDBJ databases">
        <authorList>
            <person name="Pietrasiak N."/>
            <person name="Ward R."/>
            <person name="Stajich J.E."/>
            <person name="Kurbessoian T."/>
        </authorList>
    </citation>
    <scope>NUCLEOTIDE SEQUENCE</scope>
    <source>
        <strain evidence="2">JT2-VF2</strain>
    </source>
</reference>